<keyword evidence="1" id="KW-1133">Transmembrane helix</keyword>
<evidence type="ECO:0000313" key="2">
    <source>
        <dbReference type="EMBL" id="KRM73056.1"/>
    </source>
</evidence>
<keyword evidence="1" id="KW-0812">Transmembrane</keyword>
<dbReference type="PATRIC" id="fig|1423727.3.peg.784"/>
<reference evidence="2 3" key="1">
    <citation type="journal article" date="2015" name="Genome Announc.">
        <title>Expanding the biotechnology potential of lactobacilli through comparative genomics of 213 strains and associated genera.</title>
        <authorList>
            <person name="Sun Z."/>
            <person name="Harris H.M."/>
            <person name="McCann A."/>
            <person name="Guo C."/>
            <person name="Argimon S."/>
            <person name="Zhang W."/>
            <person name="Yang X."/>
            <person name="Jeffery I.B."/>
            <person name="Cooney J.C."/>
            <person name="Kagawa T.F."/>
            <person name="Liu W."/>
            <person name="Song Y."/>
            <person name="Salvetti E."/>
            <person name="Wrobel A."/>
            <person name="Rasinkangas P."/>
            <person name="Parkhill J."/>
            <person name="Rea M.C."/>
            <person name="O'Sullivan O."/>
            <person name="Ritari J."/>
            <person name="Douillard F.P."/>
            <person name="Paul Ross R."/>
            <person name="Yang R."/>
            <person name="Briner A.E."/>
            <person name="Felis G.E."/>
            <person name="de Vos W.M."/>
            <person name="Barrangou R."/>
            <person name="Klaenhammer T.R."/>
            <person name="Caufield P.W."/>
            <person name="Cui Y."/>
            <person name="Zhang H."/>
            <person name="O'Toole P.W."/>
        </authorList>
    </citation>
    <scope>NUCLEOTIDE SEQUENCE [LARGE SCALE GENOMIC DNA]</scope>
    <source>
        <strain evidence="2 3">DSM 23927</strain>
    </source>
</reference>
<keyword evidence="3" id="KW-1185">Reference proteome</keyword>
<sequence>MKRPAFTLIEVVAVLSIFIAVSLGGLWLSRRVQNILIEDRFFEALQAHWQNTLVQARGQGGGVQFTNHTAIFYVGNPQRAVRLTIPATFERTEATVVVGSEMFTQPKTVMLRRPTGSYVRITFQMGWGELDIQR</sequence>
<name>A0A0R2B148_9LACO</name>
<accession>A0A0R2B148</accession>
<protein>
    <recommendedName>
        <fullName evidence="4">Prepilin-type N-terminal cleavage/methylation domain-containing protein</fullName>
    </recommendedName>
</protein>
<keyword evidence="1" id="KW-0472">Membrane</keyword>
<dbReference type="EMBL" id="AYZQ01000001">
    <property type="protein sequence ID" value="KRM73056.1"/>
    <property type="molecule type" value="Genomic_DNA"/>
</dbReference>
<evidence type="ECO:0000313" key="3">
    <source>
        <dbReference type="Proteomes" id="UP000051672"/>
    </source>
</evidence>
<proteinExistence type="predicted"/>
<dbReference type="RefSeq" id="WP_057894057.1">
    <property type="nucleotide sequence ID" value="NZ_AYZQ01000001.1"/>
</dbReference>
<dbReference type="Proteomes" id="UP000051672">
    <property type="component" value="Unassembled WGS sequence"/>
</dbReference>
<evidence type="ECO:0008006" key="4">
    <source>
        <dbReference type="Google" id="ProtNLM"/>
    </source>
</evidence>
<dbReference type="STRING" id="1423727.FC34_GL000777"/>
<gene>
    <name evidence="2" type="ORF">FC34_GL000777</name>
</gene>
<dbReference type="AlphaFoldDB" id="A0A0R2B148"/>
<evidence type="ECO:0000256" key="1">
    <source>
        <dbReference type="SAM" id="Phobius"/>
    </source>
</evidence>
<feature type="transmembrane region" description="Helical" evidence="1">
    <location>
        <begin position="6"/>
        <end position="28"/>
    </location>
</feature>
<comment type="caution">
    <text evidence="2">The sequence shown here is derived from an EMBL/GenBank/DDBJ whole genome shotgun (WGS) entry which is preliminary data.</text>
</comment>
<organism evidence="2 3">
    <name type="scientific">Lacticaseibacillus brantae DSM 23927</name>
    <dbReference type="NCBI Taxonomy" id="1423727"/>
    <lineage>
        <taxon>Bacteria</taxon>
        <taxon>Bacillati</taxon>
        <taxon>Bacillota</taxon>
        <taxon>Bacilli</taxon>
        <taxon>Lactobacillales</taxon>
        <taxon>Lactobacillaceae</taxon>
        <taxon>Lacticaseibacillus</taxon>
    </lineage>
</organism>
<dbReference type="OrthoDB" id="2328549at2"/>